<name>A0A4Z1KET9_9HELO</name>
<feature type="region of interest" description="Disordered" evidence="2">
    <location>
        <begin position="137"/>
        <end position="554"/>
    </location>
</feature>
<dbReference type="Proteomes" id="UP000297280">
    <property type="component" value="Unassembled WGS sequence"/>
</dbReference>
<feature type="compositionally biased region" description="Low complexity" evidence="2">
    <location>
        <begin position="210"/>
        <end position="225"/>
    </location>
</feature>
<evidence type="ECO:0000313" key="3">
    <source>
        <dbReference type="EMBL" id="TGO84140.1"/>
    </source>
</evidence>
<gene>
    <name evidence="3" type="ORF">BPOR_0544g00050</name>
</gene>
<comment type="subunit">
    <text evidence="1">Component of the NuA4 histone acetyltransferase complex.</text>
</comment>
<dbReference type="Gene3D" id="2.40.50.40">
    <property type="match status" value="1"/>
</dbReference>
<dbReference type="InterPro" id="IPR016197">
    <property type="entry name" value="Chromo-like_dom_sf"/>
</dbReference>
<evidence type="ECO:0000313" key="4">
    <source>
        <dbReference type="Proteomes" id="UP000297280"/>
    </source>
</evidence>
<feature type="compositionally biased region" description="Acidic residues" evidence="2">
    <location>
        <begin position="509"/>
        <end position="541"/>
    </location>
</feature>
<reference evidence="3 4" key="1">
    <citation type="submission" date="2017-12" db="EMBL/GenBank/DDBJ databases">
        <title>Comparative genomics of Botrytis spp.</title>
        <authorList>
            <person name="Valero-Jimenez C.A."/>
            <person name="Tapia P."/>
            <person name="Veloso J."/>
            <person name="Silva-Moreno E."/>
            <person name="Staats M."/>
            <person name="Valdes J.H."/>
            <person name="Van Kan J.A.L."/>
        </authorList>
    </citation>
    <scope>NUCLEOTIDE SEQUENCE [LARGE SCALE GENOMIC DNA]</scope>
    <source>
        <strain evidence="3 4">MUCL3349</strain>
    </source>
</reference>
<feature type="region of interest" description="Disordered" evidence="2">
    <location>
        <begin position="629"/>
        <end position="648"/>
    </location>
</feature>
<evidence type="ECO:0000256" key="2">
    <source>
        <dbReference type="SAM" id="MobiDB-lite"/>
    </source>
</evidence>
<comment type="caution">
    <text evidence="3">The sequence shown here is derived from an EMBL/GenBank/DDBJ whole genome shotgun (WGS) entry which is preliminary data.</text>
</comment>
<feature type="compositionally biased region" description="Polar residues" evidence="2">
    <location>
        <begin position="367"/>
        <end position="383"/>
    </location>
</feature>
<dbReference type="SUPFAM" id="SSF54160">
    <property type="entry name" value="Chromo domain-like"/>
    <property type="match status" value="1"/>
</dbReference>
<feature type="compositionally biased region" description="Acidic residues" evidence="2">
    <location>
        <begin position="242"/>
        <end position="254"/>
    </location>
</feature>
<organism evidence="3 4">
    <name type="scientific">Botrytis porri</name>
    <dbReference type="NCBI Taxonomy" id="87229"/>
    <lineage>
        <taxon>Eukaryota</taxon>
        <taxon>Fungi</taxon>
        <taxon>Dikarya</taxon>
        <taxon>Ascomycota</taxon>
        <taxon>Pezizomycotina</taxon>
        <taxon>Leotiomycetes</taxon>
        <taxon>Helotiales</taxon>
        <taxon>Sclerotiniaceae</taxon>
        <taxon>Botrytis</taxon>
    </lineage>
</organism>
<feature type="compositionally biased region" description="Basic and acidic residues" evidence="2">
    <location>
        <begin position="633"/>
        <end position="648"/>
    </location>
</feature>
<feature type="compositionally biased region" description="Polar residues" evidence="2">
    <location>
        <begin position="281"/>
        <end position="301"/>
    </location>
</feature>
<dbReference type="STRING" id="87229.A0A4Z1KET9"/>
<feature type="compositionally biased region" description="Low complexity" evidence="2">
    <location>
        <begin position="331"/>
        <end position="340"/>
    </location>
</feature>
<dbReference type="AlphaFoldDB" id="A0A4Z1KET9"/>
<feature type="compositionally biased region" description="Polar residues" evidence="2">
    <location>
        <begin position="468"/>
        <end position="480"/>
    </location>
</feature>
<dbReference type="CDD" id="cd00024">
    <property type="entry name" value="CD_CSD"/>
    <property type="match status" value="1"/>
</dbReference>
<protein>
    <recommendedName>
        <fullName evidence="5">Chromo domain-containing protein</fullName>
    </recommendedName>
</protein>
<feature type="compositionally biased region" description="Polar residues" evidence="2">
    <location>
        <begin position="348"/>
        <end position="358"/>
    </location>
</feature>
<proteinExistence type="predicted"/>
<accession>A0A4Z1KET9</accession>
<keyword evidence="4" id="KW-1185">Reference proteome</keyword>
<dbReference type="EMBL" id="PQXO01000543">
    <property type="protein sequence ID" value="TGO84140.1"/>
    <property type="molecule type" value="Genomic_DNA"/>
</dbReference>
<evidence type="ECO:0000256" key="1">
    <source>
        <dbReference type="ARBA" id="ARBA00011353"/>
    </source>
</evidence>
<sequence length="648" mass="72185">MSSENNSDFTGEDTCLPRSKLAFDFRVVERPIYKPNSGPPLQPISLIPPHELKGIILDCFPNPKPNDPSHFLVGYEQEPHNRIIVHPNNIRNYVSEYTLENWEHERSTAEENRLIKELQPRLIASEKARVLRELKKAGKSRDDLKEEDAEQYQALGMPKKRGRPKSMASVFKPAPKPVSDQPSGRRGPGRPRKVVSVQVVSPATSHPHRPSLSQPSLSQPSLSQSFAKAPRAILEHTIADSTSEDEDEDTDSALDDQLSHEATHTSTTSRNFSAILKVTSPAVQRSSQGHLNKTPVQSPQKYKSFKMSPHDRPKKAAILPGMSVNAYPYDNLNSNASNNKKSMKVDKGSSTQNQSPASLQLPILSSGEHSTGRTFHGTSQKPQSKIVDYFKDSGTKTPASKTLGVSRDYEPSSSLKRKSSPFIGREGESSGKSRSKTRRLGKGSNEFYDAEYKGTSKKKSGSPIIENYETSFEPSLSAQRGSDAFNLRSSRSRSRRLESSPNNKIGLEDKDEDAIEDKDEDVIEDMDQDMDQDMDEDGEEEKDSKEAFGGEPPKWHIKTILDHKYERNDSVNKQELWYLVDWEGDWDPTWEPANGISEEAVDEYIASRQAQGLGNLSVSIDAIDIGAIGDSLSRGDDLERSIEDDGYS</sequence>
<evidence type="ECO:0008006" key="5">
    <source>
        <dbReference type="Google" id="ProtNLM"/>
    </source>
</evidence>